<evidence type="ECO:0000313" key="5">
    <source>
        <dbReference type="WBParaSite" id="DME_0000215501-mRNA-1"/>
    </source>
</evidence>
<reference evidence="5" key="1">
    <citation type="submission" date="2017-02" db="UniProtKB">
        <authorList>
            <consortium name="WormBaseParasite"/>
        </authorList>
    </citation>
    <scope>IDENTIFICATION</scope>
</reference>
<evidence type="ECO:0000313" key="4">
    <source>
        <dbReference type="Proteomes" id="UP000274756"/>
    </source>
</evidence>
<evidence type="ECO:0000313" key="3">
    <source>
        <dbReference type="Proteomes" id="UP000038040"/>
    </source>
</evidence>
<name>A0A0N4U5M1_DRAME</name>
<sequence length="84" mass="9664">MAKRYSKLETKDDNDGDNSEQRLLTESSACVDDESELLWSKRQPHKIFDVERNVADWHSRSMGTSDKNCNCTRIMSASKIRVTP</sequence>
<protein>
    <submittedName>
        <fullName evidence="2 5">Uncharacterized protein</fullName>
    </submittedName>
</protein>
<accession>A0A0N4U5M1</accession>
<feature type="region of interest" description="Disordered" evidence="1">
    <location>
        <begin position="1"/>
        <end position="22"/>
    </location>
</feature>
<dbReference type="Proteomes" id="UP000274756">
    <property type="component" value="Unassembled WGS sequence"/>
</dbReference>
<organism evidence="3 5">
    <name type="scientific">Dracunculus medinensis</name>
    <name type="common">Guinea worm</name>
    <dbReference type="NCBI Taxonomy" id="318479"/>
    <lineage>
        <taxon>Eukaryota</taxon>
        <taxon>Metazoa</taxon>
        <taxon>Ecdysozoa</taxon>
        <taxon>Nematoda</taxon>
        <taxon>Chromadorea</taxon>
        <taxon>Rhabditida</taxon>
        <taxon>Spirurina</taxon>
        <taxon>Dracunculoidea</taxon>
        <taxon>Dracunculidae</taxon>
        <taxon>Dracunculus</taxon>
    </lineage>
</organism>
<dbReference type="EMBL" id="UYYG01001156">
    <property type="protein sequence ID" value="VDN56542.1"/>
    <property type="molecule type" value="Genomic_DNA"/>
</dbReference>
<proteinExistence type="predicted"/>
<dbReference type="WBParaSite" id="DME_0000215501-mRNA-1">
    <property type="protein sequence ID" value="DME_0000215501-mRNA-1"/>
    <property type="gene ID" value="DME_0000215501"/>
</dbReference>
<dbReference type="Proteomes" id="UP000038040">
    <property type="component" value="Unplaced"/>
</dbReference>
<feature type="compositionally biased region" description="Basic and acidic residues" evidence="1">
    <location>
        <begin position="1"/>
        <end position="13"/>
    </location>
</feature>
<gene>
    <name evidence="2" type="ORF">DME_LOCUS6515</name>
</gene>
<reference evidence="2 4" key="2">
    <citation type="submission" date="2018-11" db="EMBL/GenBank/DDBJ databases">
        <authorList>
            <consortium name="Pathogen Informatics"/>
        </authorList>
    </citation>
    <scope>NUCLEOTIDE SEQUENCE [LARGE SCALE GENOMIC DNA]</scope>
</reference>
<dbReference type="AlphaFoldDB" id="A0A0N4U5M1"/>
<evidence type="ECO:0000313" key="2">
    <source>
        <dbReference type="EMBL" id="VDN56542.1"/>
    </source>
</evidence>
<keyword evidence="4" id="KW-1185">Reference proteome</keyword>
<evidence type="ECO:0000256" key="1">
    <source>
        <dbReference type="SAM" id="MobiDB-lite"/>
    </source>
</evidence>